<comment type="caution">
    <text evidence="2">The sequence shown here is derived from an EMBL/GenBank/DDBJ whole genome shotgun (WGS) entry which is preliminary data.</text>
</comment>
<gene>
    <name evidence="2" type="ORF">BP6252_05144</name>
</gene>
<reference evidence="2 3" key="1">
    <citation type="journal article" date="2018" name="IMA Fungus">
        <title>IMA Genome-F 9: Draft genome sequence of Annulohypoxylon stygium, Aspergillus mulundensis, Berkeleyomyces basicola (syn. Thielaviopsis basicola), Ceratocystis smalleyi, two Cercospora beticola strains, Coleophoma cylindrospora, Fusarium fracticaudum, Phialophora cf. hyalina, and Morchella septimelata.</title>
        <authorList>
            <person name="Wingfield B.D."/>
            <person name="Bills G.F."/>
            <person name="Dong Y."/>
            <person name="Huang W."/>
            <person name="Nel W.J."/>
            <person name="Swalarsk-Parry B.S."/>
            <person name="Vaghefi N."/>
            <person name="Wilken P.M."/>
            <person name="An Z."/>
            <person name="de Beer Z.W."/>
            <person name="De Vos L."/>
            <person name="Chen L."/>
            <person name="Duong T.A."/>
            <person name="Gao Y."/>
            <person name="Hammerbacher A."/>
            <person name="Kikkert J.R."/>
            <person name="Li Y."/>
            <person name="Li H."/>
            <person name="Li K."/>
            <person name="Li Q."/>
            <person name="Liu X."/>
            <person name="Ma X."/>
            <person name="Naidoo K."/>
            <person name="Pethybridge S.J."/>
            <person name="Sun J."/>
            <person name="Steenkamp E.T."/>
            <person name="van der Nest M.A."/>
            <person name="van Wyk S."/>
            <person name="Wingfield M.J."/>
            <person name="Xiong C."/>
            <person name="Yue Q."/>
            <person name="Zhang X."/>
        </authorList>
    </citation>
    <scope>NUCLEOTIDE SEQUENCE [LARGE SCALE GENOMIC DNA]</scope>
    <source>
        <strain evidence="2 3">BP6252</strain>
    </source>
</reference>
<evidence type="ECO:0000313" key="3">
    <source>
        <dbReference type="Proteomes" id="UP000256645"/>
    </source>
</evidence>
<name>A0A3D8RTF0_9HELO</name>
<dbReference type="EMBL" id="PDLM01000005">
    <property type="protein sequence ID" value="RDW77091.1"/>
    <property type="molecule type" value="Genomic_DNA"/>
</dbReference>
<feature type="region of interest" description="Disordered" evidence="1">
    <location>
        <begin position="54"/>
        <end position="89"/>
    </location>
</feature>
<accession>A0A3D8RTF0</accession>
<evidence type="ECO:0000256" key="1">
    <source>
        <dbReference type="SAM" id="MobiDB-lite"/>
    </source>
</evidence>
<evidence type="ECO:0000313" key="2">
    <source>
        <dbReference type="EMBL" id="RDW77091.1"/>
    </source>
</evidence>
<dbReference type="AlphaFoldDB" id="A0A3D8RTF0"/>
<protein>
    <submittedName>
        <fullName evidence="2">Uncharacterized protein</fullName>
    </submittedName>
</protein>
<keyword evidence="3" id="KW-1185">Reference proteome</keyword>
<dbReference type="Proteomes" id="UP000256645">
    <property type="component" value="Unassembled WGS sequence"/>
</dbReference>
<proteinExistence type="predicted"/>
<organism evidence="2 3">
    <name type="scientific">Coleophoma cylindrospora</name>
    <dbReference type="NCBI Taxonomy" id="1849047"/>
    <lineage>
        <taxon>Eukaryota</taxon>
        <taxon>Fungi</taxon>
        <taxon>Dikarya</taxon>
        <taxon>Ascomycota</taxon>
        <taxon>Pezizomycotina</taxon>
        <taxon>Leotiomycetes</taxon>
        <taxon>Helotiales</taxon>
        <taxon>Dermateaceae</taxon>
        <taxon>Coleophoma</taxon>
    </lineage>
</organism>
<sequence length="120" mass="12770">MATDLAIARRGKLNSKLLANNEGCIALTSKLTIEAWPPMMMRHAAPPEDRFVDQTMKQQAASSPHFGSGSVQGGEGVSEAREGGAACDNLPPTYLLYTNGPSRSEFRPSSPLLLAALTLL</sequence>